<dbReference type="EMBL" id="KN833943">
    <property type="protein sequence ID" value="KIK14347.1"/>
    <property type="molecule type" value="Genomic_DNA"/>
</dbReference>
<dbReference type="HOGENOM" id="CLU_3088130_0_0_1"/>
<evidence type="ECO:0000313" key="1">
    <source>
        <dbReference type="EMBL" id="KIK14347.1"/>
    </source>
</evidence>
<keyword evidence="2" id="KW-1185">Reference proteome</keyword>
<reference evidence="2" key="2">
    <citation type="submission" date="2015-01" db="EMBL/GenBank/DDBJ databases">
        <title>Evolutionary Origins and Diversification of the Mycorrhizal Mutualists.</title>
        <authorList>
            <consortium name="DOE Joint Genome Institute"/>
            <consortium name="Mycorrhizal Genomics Consortium"/>
            <person name="Kohler A."/>
            <person name="Kuo A."/>
            <person name="Nagy L.G."/>
            <person name="Floudas D."/>
            <person name="Copeland A."/>
            <person name="Barry K.W."/>
            <person name="Cichocki N."/>
            <person name="Veneault-Fourrey C."/>
            <person name="LaButti K."/>
            <person name="Lindquist E.A."/>
            <person name="Lipzen A."/>
            <person name="Lundell T."/>
            <person name="Morin E."/>
            <person name="Murat C."/>
            <person name="Riley R."/>
            <person name="Ohm R."/>
            <person name="Sun H."/>
            <person name="Tunlid A."/>
            <person name="Henrissat B."/>
            <person name="Grigoriev I.V."/>
            <person name="Hibbett D.S."/>
            <person name="Martin F."/>
        </authorList>
    </citation>
    <scope>NUCLEOTIDE SEQUENCE [LARGE SCALE GENOMIC DNA]</scope>
    <source>
        <strain evidence="2">441</strain>
    </source>
</reference>
<dbReference type="AlphaFoldDB" id="A0A0C9YVZ5"/>
<organism evidence="1 2">
    <name type="scientific">Pisolithus microcarpus 441</name>
    <dbReference type="NCBI Taxonomy" id="765257"/>
    <lineage>
        <taxon>Eukaryota</taxon>
        <taxon>Fungi</taxon>
        <taxon>Dikarya</taxon>
        <taxon>Basidiomycota</taxon>
        <taxon>Agaricomycotina</taxon>
        <taxon>Agaricomycetes</taxon>
        <taxon>Agaricomycetidae</taxon>
        <taxon>Boletales</taxon>
        <taxon>Sclerodermatineae</taxon>
        <taxon>Pisolithaceae</taxon>
        <taxon>Pisolithus</taxon>
    </lineage>
</organism>
<gene>
    <name evidence="1" type="ORF">PISMIDRAFT_17357</name>
</gene>
<protein>
    <submittedName>
        <fullName evidence="1">Uncharacterized protein</fullName>
    </submittedName>
</protein>
<accession>A0A0C9YVZ5</accession>
<sequence>MAQTKLTAKKCASGVILCCHLHFLPYFKQLCIQSSKIEYIYVVVIVQASNSN</sequence>
<reference evidence="1 2" key="1">
    <citation type="submission" date="2014-04" db="EMBL/GenBank/DDBJ databases">
        <authorList>
            <consortium name="DOE Joint Genome Institute"/>
            <person name="Kuo A."/>
            <person name="Kohler A."/>
            <person name="Costa M.D."/>
            <person name="Nagy L.G."/>
            <person name="Floudas D."/>
            <person name="Copeland A."/>
            <person name="Barry K.W."/>
            <person name="Cichocki N."/>
            <person name="Veneault-Fourrey C."/>
            <person name="LaButti K."/>
            <person name="Lindquist E.A."/>
            <person name="Lipzen A."/>
            <person name="Lundell T."/>
            <person name="Morin E."/>
            <person name="Murat C."/>
            <person name="Sun H."/>
            <person name="Tunlid A."/>
            <person name="Henrissat B."/>
            <person name="Grigoriev I.V."/>
            <person name="Hibbett D.S."/>
            <person name="Martin F."/>
            <person name="Nordberg H.P."/>
            <person name="Cantor M.N."/>
            <person name="Hua S.X."/>
        </authorList>
    </citation>
    <scope>NUCLEOTIDE SEQUENCE [LARGE SCALE GENOMIC DNA]</scope>
    <source>
        <strain evidence="1 2">441</strain>
    </source>
</reference>
<evidence type="ECO:0000313" key="2">
    <source>
        <dbReference type="Proteomes" id="UP000054018"/>
    </source>
</evidence>
<dbReference type="Proteomes" id="UP000054018">
    <property type="component" value="Unassembled WGS sequence"/>
</dbReference>
<proteinExistence type="predicted"/>
<name>A0A0C9YVZ5_9AGAM</name>